<dbReference type="AlphaFoldDB" id="A0A643C793"/>
<evidence type="ECO:0000313" key="4">
    <source>
        <dbReference type="Proteomes" id="UP000437017"/>
    </source>
</evidence>
<reference evidence="3 4" key="1">
    <citation type="journal article" date="2019" name="PLoS ONE">
        <title>Genomic analyses reveal an absence of contemporary introgressive admixture between fin whales and blue whales, despite known hybrids.</title>
        <authorList>
            <person name="Westbury M.V."/>
            <person name="Petersen B."/>
            <person name="Lorenzen E.D."/>
        </authorList>
    </citation>
    <scope>NUCLEOTIDE SEQUENCE [LARGE SCALE GENOMIC DNA]</scope>
    <source>
        <strain evidence="3">FinWhale-01</strain>
    </source>
</reference>
<dbReference type="FunFam" id="1.10.10.1210:FF:000001">
    <property type="entry name" value="melanoma-associated antigen D1"/>
    <property type="match status" value="1"/>
</dbReference>
<dbReference type="Gene3D" id="1.10.10.1210">
    <property type="entry name" value="MAGE homology domain, winged helix WH2 motif"/>
    <property type="match status" value="1"/>
</dbReference>
<dbReference type="InterPro" id="IPR021072">
    <property type="entry name" value="MAGE_N"/>
</dbReference>
<dbReference type="FunFam" id="1.10.10.1200:FF:000007">
    <property type="entry name" value="Melanoma-associated antigen C2"/>
    <property type="match status" value="1"/>
</dbReference>
<feature type="compositionally biased region" description="Low complexity" evidence="1">
    <location>
        <begin position="366"/>
        <end position="384"/>
    </location>
</feature>
<feature type="region of interest" description="Disordered" evidence="1">
    <location>
        <begin position="75"/>
        <end position="98"/>
    </location>
</feature>
<dbReference type="InterPro" id="IPR037445">
    <property type="entry name" value="MAGE"/>
</dbReference>
<evidence type="ECO:0000313" key="3">
    <source>
        <dbReference type="EMBL" id="KAB0395960.1"/>
    </source>
</evidence>
<feature type="domain" description="MAGE" evidence="2">
    <location>
        <begin position="148"/>
        <end position="347"/>
    </location>
</feature>
<proteinExistence type="predicted"/>
<comment type="caution">
    <text evidence="3">The sequence shown here is derived from an EMBL/GenBank/DDBJ whole genome shotgun (WGS) entry which is preliminary data.</text>
</comment>
<dbReference type="EMBL" id="SGJD01002304">
    <property type="protein sequence ID" value="KAB0395960.1"/>
    <property type="molecule type" value="Genomic_DNA"/>
</dbReference>
<dbReference type="SMART" id="SM01373">
    <property type="entry name" value="MAGE"/>
    <property type="match status" value="1"/>
</dbReference>
<name>A0A643C793_BALPH</name>
<keyword evidence="4" id="KW-1185">Reference proteome</keyword>
<protein>
    <recommendedName>
        <fullName evidence="2">MAGE domain-containing protein</fullName>
    </recommendedName>
</protein>
<dbReference type="OrthoDB" id="205198at2759"/>
<accession>A0A643C793</accession>
<dbReference type="GO" id="GO:0005634">
    <property type="term" value="C:nucleus"/>
    <property type="evidence" value="ECO:0007669"/>
    <property type="project" value="TreeGrafter"/>
</dbReference>
<dbReference type="InterPro" id="IPR041898">
    <property type="entry name" value="MAGE_WH1"/>
</dbReference>
<dbReference type="Proteomes" id="UP000437017">
    <property type="component" value="Unassembled WGS sequence"/>
</dbReference>
<dbReference type="InterPro" id="IPR041899">
    <property type="entry name" value="MAGE_WH2"/>
</dbReference>
<feature type="region of interest" description="Disordered" evidence="1">
    <location>
        <begin position="351"/>
        <end position="384"/>
    </location>
</feature>
<dbReference type="Gene3D" id="1.10.10.1200">
    <property type="entry name" value="MAGE homology domain, winged helix WH1 motif"/>
    <property type="match status" value="1"/>
</dbReference>
<dbReference type="InterPro" id="IPR002190">
    <property type="entry name" value="MHD_dom"/>
</dbReference>
<dbReference type="PROSITE" id="PS50838">
    <property type="entry name" value="MAGE"/>
    <property type="match status" value="1"/>
</dbReference>
<dbReference type="GO" id="GO:0000122">
    <property type="term" value="P:negative regulation of transcription by RNA polymerase II"/>
    <property type="evidence" value="ECO:0007669"/>
    <property type="project" value="TreeGrafter"/>
</dbReference>
<dbReference type="Pfam" id="PF01454">
    <property type="entry name" value="MAGE"/>
    <property type="match status" value="1"/>
</dbReference>
<feature type="compositionally biased region" description="Polar residues" evidence="1">
    <location>
        <begin position="118"/>
        <end position="127"/>
    </location>
</feature>
<evidence type="ECO:0000259" key="2">
    <source>
        <dbReference type="PROSITE" id="PS50838"/>
    </source>
</evidence>
<dbReference type="PANTHER" id="PTHR11736:SF85">
    <property type="entry name" value="MAGE DOMAIN-CONTAINING PROTEIN MAGEA13P-RELATED"/>
    <property type="match status" value="1"/>
</dbReference>
<dbReference type="SMART" id="SM01392">
    <property type="entry name" value="MAGE_N"/>
    <property type="match status" value="1"/>
</dbReference>
<dbReference type="PANTHER" id="PTHR11736">
    <property type="entry name" value="MELANOMA-ASSOCIATED ANTIGEN MAGE ANTIGEN"/>
    <property type="match status" value="1"/>
</dbReference>
<organism evidence="3 4">
    <name type="scientific">Balaenoptera physalus</name>
    <name type="common">Fin whale</name>
    <name type="synonym">Balaena physalus</name>
    <dbReference type="NCBI Taxonomy" id="9770"/>
    <lineage>
        <taxon>Eukaryota</taxon>
        <taxon>Metazoa</taxon>
        <taxon>Chordata</taxon>
        <taxon>Craniata</taxon>
        <taxon>Vertebrata</taxon>
        <taxon>Euteleostomi</taxon>
        <taxon>Mammalia</taxon>
        <taxon>Eutheria</taxon>
        <taxon>Laurasiatheria</taxon>
        <taxon>Artiodactyla</taxon>
        <taxon>Whippomorpha</taxon>
        <taxon>Cetacea</taxon>
        <taxon>Mysticeti</taxon>
        <taxon>Balaenopteridae</taxon>
        <taxon>Balaenoptera</taxon>
    </lineage>
</organism>
<feature type="region of interest" description="Disordered" evidence="1">
    <location>
        <begin position="112"/>
        <end position="136"/>
    </location>
</feature>
<dbReference type="Pfam" id="PF12440">
    <property type="entry name" value="MAGE_N"/>
    <property type="match status" value="1"/>
</dbReference>
<evidence type="ECO:0000256" key="1">
    <source>
        <dbReference type="SAM" id="MobiDB-lite"/>
    </source>
</evidence>
<gene>
    <name evidence="3" type="ORF">E2I00_017696</name>
</gene>
<sequence length="384" mass="41764">MAVVRADRVEFLTLSPADQLAAISAPCPHPCLLPPTRIIMLHSQKSQCDVLAAGLQAEKEAQGLVGAQVPVAEEGEAAAPSRSPSIQGTAEAVPAAGAQSVPQSSQAACASSVAVEATPSSRSNEGSHSQEEGVSASQAPEFLFHDEVSKKVAELVQFLSVKHVKKEPITKAEMLRSIVKEHKDHFPEIFCKACDCMEIVFGIEVKEMDPTSHSYVLVKILDLTYNGMLSDDQGIPKTGVLVLMLGVIFMQGNRAPEEKVWEVLSIIGAYVGQKNLSYRETKKLITKELVEEKYLERQQVPNSDPPQYEFLWGPRAHAETTKMKVLEFFAKINEIDPAEFSPWYEEALRDEKERAQARAAAGDDTSAMASGSPSVMPSSLSCPE</sequence>